<comment type="caution">
    <text evidence="3">The sequence shown here is derived from an EMBL/GenBank/DDBJ whole genome shotgun (WGS) entry which is preliminary data.</text>
</comment>
<dbReference type="Pfam" id="PF07727">
    <property type="entry name" value="RVT_2"/>
    <property type="match status" value="1"/>
</dbReference>
<protein>
    <submittedName>
        <fullName evidence="3">Putative ribonuclease H-like domain-containing protein</fullName>
    </submittedName>
</protein>
<evidence type="ECO:0000256" key="1">
    <source>
        <dbReference type="SAM" id="MobiDB-lite"/>
    </source>
</evidence>
<name>A0A6L2NHD7_TANCI</name>
<dbReference type="CDD" id="cd09272">
    <property type="entry name" value="RNase_HI_RT_Ty1"/>
    <property type="match status" value="1"/>
</dbReference>
<proteinExistence type="predicted"/>
<dbReference type="InterPro" id="IPR043502">
    <property type="entry name" value="DNA/RNA_pol_sf"/>
</dbReference>
<dbReference type="SUPFAM" id="SSF56672">
    <property type="entry name" value="DNA/RNA polymerases"/>
    <property type="match status" value="1"/>
</dbReference>
<dbReference type="AlphaFoldDB" id="A0A6L2NHD7"/>
<dbReference type="EMBL" id="BKCJ010008783">
    <property type="protein sequence ID" value="GEU83944.1"/>
    <property type="molecule type" value="Genomic_DNA"/>
</dbReference>
<evidence type="ECO:0000259" key="2">
    <source>
        <dbReference type="Pfam" id="PF07727"/>
    </source>
</evidence>
<accession>A0A6L2NHD7</accession>
<feature type="domain" description="Reverse transcriptase Ty1/copia-type" evidence="2">
    <location>
        <begin position="251"/>
        <end position="356"/>
    </location>
</feature>
<evidence type="ECO:0000313" key="3">
    <source>
        <dbReference type="EMBL" id="GEU83944.1"/>
    </source>
</evidence>
<dbReference type="InterPro" id="IPR013103">
    <property type="entry name" value="RVT_2"/>
</dbReference>
<sequence length="689" mass="77185">MHVNFLENKSNIAGSGPEWLFDIDSLTNSMNYQPVSVGIRTNDIIGSKIHSDAGQKGKEKVSDQEYILLPVLNASSNVPLSNEEVVSSPKNNDGKKSIVEPTRVEGCKIDDLGCLDQQMKSTDDFENTNSTNSFNIASLTVNTASDKDGTFQRTYGIHKAHPKEQIIGEVNSDVQTRKMAKQNEAGLVTFINKKIKTNHKDFQTSLSACFLSQMEPKKTTVDLPHGKKPLELNGSIETREIREGLFNHVILGLCILLDLTMYQMDVKSAFLYGTIEEEAYVSQPLGFLDPEFLDKVYKVEKALYGLYQAPSAWYETLLKYLLENGFRRGTIDKTLFIKKIKIDILLVQVYVDDIIFGLTKSVKSASTPMEKQKPLPKDSDGTNTKIHMDNESAICVVKNPVHHSKSKHIEIRHHFIRDSYKKRLIEMVKIHIDSNIADLLTKAFDVTSTKVNAARFSYCCWCNMLVTELILLVLSVLDSSTQQMVINSPCLTDKKELAIPGQMATGKELSNPLMAGSLPKNISAKEEGDRVERAITTYASLEATQDSDNIIKTQTTAMPNVDIPQGIDTSGRPRRQETMGGTSAQTRVTQLENELSTTKAVYNKAFITLTNRIKKLDSHLEQKRSSAVIHSSDEEGPKLAQKLYAEELAKEGARQEQERYNLEKALELQRQLDQRKENVPKGDEAKEID</sequence>
<feature type="region of interest" description="Disordered" evidence="1">
    <location>
        <begin position="560"/>
        <end position="586"/>
    </location>
</feature>
<organism evidence="3">
    <name type="scientific">Tanacetum cinerariifolium</name>
    <name type="common">Dalmatian daisy</name>
    <name type="synonym">Chrysanthemum cinerariifolium</name>
    <dbReference type="NCBI Taxonomy" id="118510"/>
    <lineage>
        <taxon>Eukaryota</taxon>
        <taxon>Viridiplantae</taxon>
        <taxon>Streptophyta</taxon>
        <taxon>Embryophyta</taxon>
        <taxon>Tracheophyta</taxon>
        <taxon>Spermatophyta</taxon>
        <taxon>Magnoliopsida</taxon>
        <taxon>eudicotyledons</taxon>
        <taxon>Gunneridae</taxon>
        <taxon>Pentapetalae</taxon>
        <taxon>asterids</taxon>
        <taxon>campanulids</taxon>
        <taxon>Asterales</taxon>
        <taxon>Asteraceae</taxon>
        <taxon>Asteroideae</taxon>
        <taxon>Anthemideae</taxon>
        <taxon>Anthemidinae</taxon>
        <taxon>Tanacetum</taxon>
    </lineage>
</organism>
<reference evidence="3" key="1">
    <citation type="journal article" date="2019" name="Sci. Rep.">
        <title>Draft genome of Tanacetum cinerariifolium, the natural source of mosquito coil.</title>
        <authorList>
            <person name="Yamashiro T."/>
            <person name="Shiraishi A."/>
            <person name="Satake H."/>
            <person name="Nakayama K."/>
        </authorList>
    </citation>
    <scope>NUCLEOTIDE SEQUENCE</scope>
</reference>
<gene>
    <name evidence="3" type="ORF">Tci_055922</name>
</gene>
<feature type="region of interest" description="Disordered" evidence="1">
    <location>
        <begin position="669"/>
        <end position="689"/>
    </location>
</feature>